<dbReference type="EMBL" id="JAIWYP010000005">
    <property type="protein sequence ID" value="KAH3819138.1"/>
    <property type="molecule type" value="Genomic_DNA"/>
</dbReference>
<evidence type="ECO:0000313" key="2">
    <source>
        <dbReference type="Proteomes" id="UP000828390"/>
    </source>
</evidence>
<dbReference type="Proteomes" id="UP000828390">
    <property type="component" value="Unassembled WGS sequence"/>
</dbReference>
<comment type="caution">
    <text evidence="1">The sequence shown here is derived from an EMBL/GenBank/DDBJ whole genome shotgun (WGS) entry which is preliminary data.</text>
</comment>
<organism evidence="1 2">
    <name type="scientific">Dreissena polymorpha</name>
    <name type="common">Zebra mussel</name>
    <name type="synonym">Mytilus polymorpha</name>
    <dbReference type="NCBI Taxonomy" id="45954"/>
    <lineage>
        <taxon>Eukaryota</taxon>
        <taxon>Metazoa</taxon>
        <taxon>Spiralia</taxon>
        <taxon>Lophotrochozoa</taxon>
        <taxon>Mollusca</taxon>
        <taxon>Bivalvia</taxon>
        <taxon>Autobranchia</taxon>
        <taxon>Heteroconchia</taxon>
        <taxon>Euheterodonta</taxon>
        <taxon>Imparidentia</taxon>
        <taxon>Neoheterodontei</taxon>
        <taxon>Myida</taxon>
        <taxon>Dreissenoidea</taxon>
        <taxon>Dreissenidae</taxon>
        <taxon>Dreissena</taxon>
    </lineage>
</organism>
<reference evidence="1" key="1">
    <citation type="journal article" date="2019" name="bioRxiv">
        <title>The Genome of the Zebra Mussel, Dreissena polymorpha: A Resource for Invasive Species Research.</title>
        <authorList>
            <person name="McCartney M.A."/>
            <person name="Auch B."/>
            <person name="Kono T."/>
            <person name="Mallez S."/>
            <person name="Zhang Y."/>
            <person name="Obille A."/>
            <person name="Becker A."/>
            <person name="Abrahante J.E."/>
            <person name="Garbe J."/>
            <person name="Badalamenti J.P."/>
            <person name="Herman A."/>
            <person name="Mangelson H."/>
            <person name="Liachko I."/>
            <person name="Sullivan S."/>
            <person name="Sone E.D."/>
            <person name="Koren S."/>
            <person name="Silverstein K.A.T."/>
            <person name="Beckman K.B."/>
            <person name="Gohl D.M."/>
        </authorList>
    </citation>
    <scope>NUCLEOTIDE SEQUENCE</scope>
    <source>
        <strain evidence="1">Duluth1</strain>
        <tissue evidence="1">Whole animal</tissue>
    </source>
</reference>
<evidence type="ECO:0000313" key="1">
    <source>
        <dbReference type="EMBL" id="KAH3819138.1"/>
    </source>
</evidence>
<proteinExistence type="predicted"/>
<reference evidence="1" key="2">
    <citation type="submission" date="2020-11" db="EMBL/GenBank/DDBJ databases">
        <authorList>
            <person name="McCartney M.A."/>
            <person name="Auch B."/>
            <person name="Kono T."/>
            <person name="Mallez S."/>
            <person name="Becker A."/>
            <person name="Gohl D.M."/>
            <person name="Silverstein K.A.T."/>
            <person name="Koren S."/>
            <person name="Bechman K.B."/>
            <person name="Herman A."/>
            <person name="Abrahante J.E."/>
            <person name="Garbe J."/>
        </authorList>
    </citation>
    <scope>NUCLEOTIDE SEQUENCE</scope>
    <source>
        <strain evidence="1">Duluth1</strain>
        <tissue evidence="1">Whole animal</tissue>
    </source>
</reference>
<accession>A0A9D4JSK1</accession>
<name>A0A9D4JSK1_DREPO</name>
<dbReference type="AlphaFoldDB" id="A0A9D4JSK1"/>
<sequence length="54" mass="6155">MSVLTQGALVPKERGTWVIPRVRRTSAYVCGGTTPSTDFKRRKVRTDIRLTDNY</sequence>
<gene>
    <name evidence="1" type="ORF">DPMN_120871</name>
</gene>
<protein>
    <submittedName>
        <fullName evidence="1">Uncharacterized protein</fullName>
    </submittedName>
</protein>
<keyword evidence="2" id="KW-1185">Reference proteome</keyword>